<dbReference type="AlphaFoldDB" id="A0A955L3S0"/>
<dbReference type="Proteomes" id="UP000782843">
    <property type="component" value="Unassembled WGS sequence"/>
</dbReference>
<keyword evidence="2" id="KW-0812">Transmembrane</keyword>
<feature type="transmembrane region" description="Helical" evidence="2">
    <location>
        <begin position="9"/>
        <end position="31"/>
    </location>
</feature>
<comment type="caution">
    <text evidence="3">The sequence shown here is derived from an EMBL/GenBank/DDBJ whole genome shotgun (WGS) entry which is preliminary data.</text>
</comment>
<organism evidence="3 4">
    <name type="scientific">Candidatus Dojkabacteria bacterium</name>
    <dbReference type="NCBI Taxonomy" id="2099670"/>
    <lineage>
        <taxon>Bacteria</taxon>
        <taxon>Candidatus Dojkabacteria</taxon>
    </lineage>
</organism>
<dbReference type="InterPro" id="IPR036439">
    <property type="entry name" value="Dockerin_dom_sf"/>
</dbReference>
<gene>
    <name evidence="3" type="ORF">KC660_01985</name>
</gene>
<evidence type="ECO:0000313" key="4">
    <source>
        <dbReference type="Proteomes" id="UP000782843"/>
    </source>
</evidence>
<feature type="compositionally biased region" description="Low complexity" evidence="1">
    <location>
        <begin position="52"/>
        <end position="84"/>
    </location>
</feature>
<dbReference type="Gene3D" id="1.10.1330.10">
    <property type="entry name" value="Dockerin domain"/>
    <property type="match status" value="1"/>
</dbReference>
<reference evidence="3" key="2">
    <citation type="journal article" date="2021" name="Microbiome">
        <title>Successional dynamics and alternative stable states in a saline activated sludge microbial community over 9 years.</title>
        <authorList>
            <person name="Wang Y."/>
            <person name="Ye J."/>
            <person name="Ju F."/>
            <person name="Liu L."/>
            <person name="Boyd J.A."/>
            <person name="Deng Y."/>
            <person name="Parks D.H."/>
            <person name="Jiang X."/>
            <person name="Yin X."/>
            <person name="Woodcroft B.J."/>
            <person name="Tyson G.W."/>
            <person name="Hugenholtz P."/>
            <person name="Polz M.F."/>
            <person name="Zhang T."/>
        </authorList>
    </citation>
    <scope>NUCLEOTIDE SEQUENCE</scope>
    <source>
        <strain evidence="3">HKST-UBA10</strain>
    </source>
</reference>
<keyword evidence="2" id="KW-0472">Membrane</keyword>
<dbReference type="PROSITE" id="PS00018">
    <property type="entry name" value="EF_HAND_1"/>
    <property type="match status" value="1"/>
</dbReference>
<protein>
    <recommendedName>
        <fullName evidence="5">Dockerin domain-containing protein</fullName>
    </recommendedName>
</protein>
<dbReference type="InterPro" id="IPR018247">
    <property type="entry name" value="EF_Hand_1_Ca_BS"/>
</dbReference>
<evidence type="ECO:0000256" key="1">
    <source>
        <dbReference type="SAM" id="MobiDB-lite"/>
    </source>
</evidence>
<accession>A0A955L3S0</accession>
<sequence length="184" mass="19285">MKMSSNKTAMFAIVSFVFLIPIVAVITWVALKQVSPLQDKEQPAAASGNIITTTDKTTVAPNTTDTNTDTTSDTADTTGDVTDTPPDKTDSTLPGTGDPADAGTTNCATKTKGDANCDGEVALDDWTIISEEYKAKCTETKAELCGDDEDSNGEAIDSDFDGDGVVGVSDISIWNSNLKSTDRS</sequence>
<evidence type="ECO:0000256" key="2">
    <source>
        <dbReference type="SAM" id="Phobius"/>
    </source>
</evidence>
<name>A0A955L3S0_9BACT</name>
<reference evidence="3" key="1">
    <citation type="submission" date="2020-04" db="EMBL/GenBank/DDBJ databases">
        <authorList>
            <person name="Zhang T."/>
        </authorList>
    </citation>
    <scope>NUCLEOTIDE SEQUENCE</scope>
    <source>
        <strain evidence="3">HKST-UBA10</strain>
    </source>
</reference>
<evidence type="ECO:0008006" key="5">
    <source>
        <dbReference type="Google" id="ProtNLM"/>
    </source>
</evidence>
<evidence type="ECO:0000313" key="3">
    <source>
        <dbReference type="EMBL" id="MCA9382156.1"/>
    </source>
</evidence>
<proteinExistence type="predicted"/>
<dbReference type="EMBL" id="JAGQLG010000072">
    <property type="protein sequence ID" value="MCA9382156.1"/>
    <property type="molecule type" value="Genomic_DNA"/>
</dbReference>
<feature type="region of interest" description="Disordered" evidence="1">
    <location>
        <begin position="36"/>
        <end position="105"/>
    </location>
</feature>
<dbReference type="GO" id="GO:0000272">
    <property type="term" value="P:polysaccharide catabolic process"/>
    <property type="evidence" value="ECO:0007669"/>
    <property type="project" value="InterPro"/>
</dbReference>
<keyword evidence="2" id="KW-1133">Transmembrane helix</keyword>